<dbReference type="InterPro" id="IPR024747">
    <property type="entry name" value="Pyridox_Oxase-rel"/>
</dbReference>
<dbReference type="AlphaFoldDB" id="A0A6J6TLW7"/>
<dbReference type="PANTHER" id="PTHR34071:SF2">
    <property type="entry name" value="FLAVIN-NUCLEOTIDE-BINDING PROTEIN"/>
    <property type="match status" value="1"/>
</dbReference>
<name>A0A6J6TLW7_9ZZZZ</name>
<reference evidence="2" key="1">
    <citation type="submission" date="2020-05" db="EMBL/GenBank/DDBJ databases">
        <authorList>
            <person name="Chiriac C."/>
            <person name="Salcher M."/>
            <person name="Ghai R."/>
            <person name="Kavagutti S V."/>
        </authorList>
    </citation>
    <scope>NUCLEOTIDE SEQUENCE</scope>
</reference>
<evidence type="ECO:0000313" key="1">
    <source>
        <dbReference type="EMBL" id="CAB4657936.1"/>
    </source>
</evidence>
<dbReference type="InterPro" id="IPR012349">
    <property type="entry name" value="Split_barrel_FMN-bd"/>
</dbReference>
<organism evidence="2">
    <name type="scientific">freshwater metagenome</name>
    <dbReference type="NCBI Taxonomy" id="449393"/>
    <lineage>
        <taxon>unclassified sequences</taxon>
        <taxon>metagenomes</taxon>
        <taxon>ecological metagenomes</taxon>
    </lineage>
</organism>
<dbReference type="SUPFAM" id="SSF50475">
    <property type="entry name" value="FMN-binding split barrel"/>
    <property type="match status" value="1"/>
</dbReference>
<dbReference type="EMBL" id="CAEZZC010000007">
    <property type="protein sequence ID" value="CAB4748461.1"/>
    <property type="molecule type" value="Genomic_DNA"/>
</dbReference>
<proteinExistence type="predicted"/>
<dbReference type="Gene3D" id="2.30.110.10">
    <property type="entry name" value="Electron Transport, Fmn-binding Protein, Chain A"/>
    <property type="match status" value="1"/>
</dbReference>
<dbReference type="Pfam" id="PF12900">
    <property type="entry name" value="Pyridox_ox_2"/>
    <property type="match status" value="1"/>
</dbReference>
<accession>A0A6J6TLW7</accession>
<evidence type="ECO:0000313" key="4">
    <source>
        <dbReference type="EMBL" id="CAB4924984.1"/>
    </source>
</evidence>
<dbReference type="EMBL" id="CAFBMV010000006">
    <property type="protein sequence ID" value="CAB4924984.1"/>
    <property type="molecule type" value="Genomic_DNA"/>
</dbReference>
<evidence type="ECO:0000313" key="3">
    <source>
        <dbReference type="EMBL" id="CAB4870786.1"/>
    </source>
</evidence>
<evidence type="ECO:0000313" key="5">
    <source>
        <dbReference type="EMBL" id="CAB5060455.1"/>
    </source>
</evidence>
<dbReference type="EMBL" id="CAFBQL010000006">
    <property type="protein sequence ID" value="CAB5060455.1"/>
    <property type="molecule type" value="Genomic_DNA"/>
</dbReference>
<sequence length="212" mass="23287">MMSDRTQVHRSPHKQNFDPALAKSIIQRAIVAHVGISVDGQPYVLPVACAPYKDELLLHGSNASRMFKTLMDGAPACITITHVDGLVLARSSYESSMHYQSLMALGVGRNLEGDEKIDALDVLTEHLFPERLQELRKSLDQEVNATSIVAFPLTEISVKISNGQPKDKEMDLDSDLWAGILPIERKYGVAIPADNLRPGIALPDYIATWIAG</sequence>
<dbReference type="EMBL" id="CAEZWT010000004">
    <property type="protein sequence ID" value="CAB4657936.1"/>
    <property type="molecule type" value="Genomic_DNA"/>
</dbReference>
<evidence type="ECO:0000313" key="2">
    <source>
        <dbReference type="EMBL" id="CAB4748461.1"/>
    </source>
</evidence>
<protein>
    <submittedName>
        <fullName evidence="2">Unannotated protein</fullName>
    </submittedName>
</protein>
<dbReference type="PANTHER" id="PTHR34071">
    <property type="entry name" value="5-NITROIMIDAZOLE ANTIBIOTICS RESISTANCE PROTEIN, NIMA-FAMILY-RELATED PROTEIN-RELATED"/>
    <property type="match status" value="1"/>
</dbReference>
<dbReference type="EMBL" id="CAFBLE010000008">
    <property type="protein sequence ID" value="CAB4870786.1"/>
    <property type="molecule type" value="Genomic_DNA"/>
</dbReference>
<gene>
    <name evidence="1" type="ORF">UFOPK2289_00289</name>
    <name evidence="2" type="ORF">UFOPK2822_00657</name>
    <name evidence="3" type="ORF">UFOPK3346_01020</name>
    <name evidence="4" type="ORF">UFOPK3670_00906</name>
    <name evidence="5" type="ORF">UFOPK4308_01016</name>
</gene>